<keyword evidence="4" id="KW-0460">Magnesium</keyword>
<dbReference type="InterPro" id="IPR002698">
    <property type="entry name" value="FTHF_cligase"/>
</dbReference>
<keyword evidence="3 4" id="KW-0067">ATP-binding</keyword>
<keyword evidence="5" id="KW-0436">Ligase</keyword>
<evidence type="ECO:0000256" key="1">
    <source>
        <dbReference type="ARBA" id="ARBA00010638"/>
    </source>
</evidence>
<dbReference type="NCBIfam" id="TIGR02727">
    <property type="entry name" value="MTHFS_bact"/>
    <property type="match status" value="1"/>
</dbReference>
<name>A0ABT8YAZ1_9SPHN</name>
<dbReference type="InterPro" id="IPR037171">
    <property type="entry name" value="NagB/RpiA_transferase-like"/>
</dbReference>
<proteinExistence type="inferred from homology"/>
<dbReference type="EC" id="6.3.3.2" evidence="4"/>
<dbReference type="PANTHER" id="PTHR23407">
    <property type="entry name" value="ATPASE INHIBITOR/5-FORMYLTETRAHYDROFOLATE CYCLO-LIGASE"/>
    <property type="match status" value="1"/>
</dbReference>
<organism evidence="5 6">
    <name type="scientific">Sphingomonas natans</name>
    <dbReference type="NCBI Taxonomy" id="3063330"/>
    <lineage>
        <taxon>Bacteria</taxon>
        <taxon>Pseudomonadati</taxon>
        <taxon>Pseudomonadota</taxon>
        <taxon>Alphaproteobacteria</taxon>
        <taxon>Sphingomonadales</taxon>
        <taxon>Sphingomonadaceae</taxon>
        <taxon>Sphingomonas</taxon>
    </lineage>
</organism>
<comment type="similarity">
    <text evidence="1 4">Belongs to the 5-formyltetrahydrofolate cyclo-ligase family.</text>
</comment>
<gene>
    <name evidence="5" type="ORF">Q4F19_14010</name>
</gene>
<dbReference type="PIRSF" id="PIRSF006806">
    <property type="entry name" value="FTHF_cligase"/>
    <property type="match status" value="1"/>
</dbReference>
<dbReference type="PANTHER" id="PTHR23407:SF1">
    <property type="entry name" value="5-FORMYLTETRAHYDROFOLATE CYCLO-LIGASE"/>
    <property type="match status" value="1"/>
</dbReference>
<evidence type="ECO:0000313" key="6">
    <source>
        <dbReference type="Proteomes" id="UP001169764"/>
    </source>
</evidence>
<keyword evidence="2 4" id="KW-0547">Nucleotide-binding</keyword>
<dbReference type="Gene3D" id="3.40.50.10420">
    <property type="entry name" value="NagB/RpiA/CoA transferase-like"/>
    <property type="match status" value="1"/>
</dbReference>
<comment type="caution">
    <text evidence="5">The sequence shown here is derived from an EMBL/GenBank/DDBJ whole genome shotgun (WGS) entry which is preliminary data.</text>
</comment>
<dbReference type="SUPFAM" id="SSF100950">
    <property type="entry name" value="NagB/RpiA/CoA transferase-like"/>
    <property type="match status" value="1"/>
</dbReference>
<dbReference type="RefSeq" id="WP_303543563.1">
    <property type="nucleotide sequence ID" value="NZ_JAUOTP010000006.1"/>
</dbReference>
<comment type="cofactor">
    <cofactor evidence="4">
        <name>Mg(2+)</name>
        <dbReference type="ChEBI" id="CHEBI:18420"/>
    </cofactor>
</comment>
<dbReference type="EMBL" id="JAUOTP010000006">
    <property type="protein sequence ID" value="MDO6415503.1"/>
    <property type="molecule type" value="Genomic_DNA"/>
</dbReference>
<reference evidence="5" key="1">
    <citation type="submission" date="2023-07" db="EMBL/GenBank/DDBJ databases">
        <authorList>
            <person name="Kim M."/>
        </authorList>
    </citation>
    <scope>NUCLEOTIDE SEQUENCE</scope>
    <source>
        <strain evidence="5">BIUV-7</strain>
    </source>
</reference>
<protein>
    <recommendedName>
        <fullName evidence="4">5-formyltetrahydrofolate cyclo-ligase</fullName>
        <ecNumber evidence="4">6.3.3.2</ecNumber>
    </recommendedName>
</protein>
<evidence type="ECO:0000256" key="4">
    <source>
        <dbReference type="RuleBase" id="RU361279"/>
    </source>
</evidence>
<keyword evidence="4" id="KW-0479">Metal-binding</keyword>
<keyword evidence="6" id="KW-1185">Reference proteome</keyword>
<evidence type="ECO:0000256" key="3">
    <source>
        <dbReference type="ARBA" id="ARBA00022840"/>
    </source>
</evidence>
<dbReference type="Proteomes" id="UP001169764">
    <property type="component" value="Unassembled WGS sequence"/>
</dbReference>
<dbReference type="Pfam" id="PF01812">
    <property type="entry name" value="5-FTHF_cyc-lig"/>
    <property type="match status" value="1"/>
</dbReference>
<evidence type="ECO:0000256" key="2">
    <source>
        <dbReference type="ARBA" id="ARBA00022741"/>
    </source>
</evidence>
<dbReference type="InterPro" id="IPR024185">
    <property type="entry name" value="FTHF_cligase-like_sf"/>
</dbReference>
<sequence length="206" mass="22569">MAVPPPFSPPDGIAPHPDKPALRDVLRARRGEHVVRLGEAGARAAAESAAALLLPHIPPTAMVALYLAFHEELDPEPLANILAARGQRLALPALYDSVTMDFRVWQPGDPLERGPFRLRQPPAAAAIVSPDVIVMPMVGFDRHGGRIGQGKSHYDRALVRYPGAHRMGFAWSVQEVPDRLPHDPWDMALHAVVTEREWIPMPDTPA</sequence>
<accession>A0ABT8YAZ1</accession>
<dbReference type="GO" id="GO:0030272">
    <property type="term" value="F:5-formyltetrahydrofolate cyclo-ligase activity"/>
    <property type="evidence" value="ECO:0007669"/>
    <property type="project" value="UniProtKB-EC"/>
</dbReference>
<comment type="catalytic activity">
    <reaction evidence="4">
        <text>(6S)-5-formyl-5,6,7,8-tetrahydrofolate + ATP = (6R)-5,10-methenyltetrahydrofolate + ADP + phosphate</text>
        <dbReference type="Rhea" id="RHEA:10488"/>
        <dbReference type="ChEBI" id="CHEBI:30616"/>
        <dbReference type="ChEBI" id="CHEBI:43474"/>
        <dbReference type="ChEBI" id="CHEBI:57455"/>
        <dbReference type="ChEBI" id="CHEBI:57457"/>
        <dbReference type="ChEBI" id="CHEBI:456216"/>
        <dbReference type="EC" id="6.3.3.2"/>
    </reaction>
</comment>
<evidence type="ECO:0000313" key="5">
    <source>
        <dbReference type="EMBL" id="MDO6415503.1"/>
    </source>
</evidence>